<dbReference type="AlphaFoldDB" id="A0A074W796"/>
<dbReference type="HOGENOM" id="CLU_1970111_0_0_1"/>
<gene>
    <name evidence="2" type="ORF">M436DRAFT_57243</name>
</gene>
<reference evidence="2 3" key="1">
    <citation type="journal article" date="2014" name="BMC Genomics">
        <title>Genome sequencing of four Aureobasidium pullulans varieties: biotechnological potential, stress tolerance, and description of new species.</title>
        <authorList>
            <person name="Gostin Ar C."/>
            <person name="Ohm R.A."/>
            <person name="Kogej T."/>
            <person name="Sonjak S."/>
            <person name="Turk M."/>
            <person name="Zajc J."/>
            <person name="Zalar P."/>
            <person name="Grube M."/>
            <person name="Sun H."/>
            <person name="Han J."/>
            <person name="Sharma A."/>
            <person name="Chiniquy J."/>
            <person name="Ngan C.Y."/>
            <person name="Lipzen A."/>
            <person name="Barry K."/>
            <person name="Grigoriev I.V."/>
            <person name="Gunde-Cimerman N."/>
        </authorList>
    </citation>
    <scope>NUCLEOTIDE SEQUENCE [LARGE SCALE GENOMIC DNA]</scope>
    <source>
        <strain evidence="2 3">CBS 147.97</strain>
    </source>
</reference>
<sequence length="144" mass="16643">MDPAVFGKWLKEQQALIDAKKDNNEEIEVPLHYLFWSDGKADKVPSATAKMTKQDPTEYLDALSKKYSNVYGVKLVFTSLPINYTVWKQNPPRKDIYLYGHPRGRFPSVDQCIYHIWHLLNNKISECDCRLCEGMVRGYGNKGN</sequence>
<keyword evidence="3" id="KW-1185">Reference proteome</keyword>
<protein>
    <recommendedName>
        <fullName evidence="1">Cryptic loci regulator 2 N-terminal domain-containing protein</fullName>
    </recommendedName>
</protein>
<dbReference type="OrthoDB" id="2421327at2759"/>
<name>A0A074W796_9PEZI</name>
<dbReference type="Pfam" id="PF16761">
    <property type="entry name" value="Clr2_transil"/>
    <property type="match status" value="1"/>
</dbReference>
<dbReference type="EMBL" id="KL584724">
    <property type="protein sequence ID" value="KEQ68995.1"/>
    <property type="molecule type" value="Genomic_DNA"/>
</dbReference>
<feature type="domain" description="Cryptic loci regulator 2 N-terminal" evidence="1">
    <location>
        <begin position="77"/>
        <end position="132"/>
    </location>
</feature>
<evidence type="ECO:0000313" key="3">
    <source>
        <dbReference type="Proteomes" id="UP000027730"/>
    </source>
</evidence>
<evidence type="ECO:0000313" key="2">
    <source>
        <dbReference type="EMBL" id="KEQ68995.1"/>
    </source>
</evidence>
<accession>A0A074W796</accession>
<proteinExistence type="predicted"/>
<organism evidence="2 3">
    <name type="scientific">Aureobasidium namibiae CBS 147.97</name>
    <dbReference type="NCBI Taxonomy" id="1043004"/>
    <lineage>
        <taxon>Eukaryota</taxon>
        <taxon>Fungi</taxon>
        <taxon>Dikarya</taxon>
        <taxon>Ascomycota</taxon>
        <taxon>Pezizomycotina</taxon>
        <taxon>Dothideomycetes</taxon>
        <taxon>Dothideomycetidae</taxon>
        <taxon>Dothideales</taxon>
        <taxon>Saccotheciaceae</taxon>
        <taxon>Aureobasidium</taxon>
    </lineage>
</organism>
<dbReference type="Proteomes" id="UP000027730">
    <property type="component" value="Unassembled WGS sequence"/>
</dbReference>
<evidence type="ECO:0000259" key="1">
    <source>
        <dbReference type="Pfam" id="PF16761"/>
    </source>
</evidence>
<dbReference type="GeneID" id="25412459"/>
<dbReference type="RefSeq" id="XP_013423155.1">
    <property type="nucleotide sequence ID" value="XM_013567701.1"/>
</dbReference>
<dbReference type="InterPro" id="IPR031915">
    <property type="entry name" value="Clr2_N"/>
</dbReference>